<dbReference type="GO" id="GO:0003677">
    <property type="term" value="F:DNA binding"/>
    <property type="evidence" value="ECO:0007669"/>
    <property type="project" value="InterPro"/>
</dbReference>
<sequence>MDVNEWISVKSKQRTLKKDEIIVPTMKIDPIVLQSLIYARLCRNISQEEADFLCGFPRSTFKNIDSNRYIPNEGQLQSIYNVFNIQLKINKLL</sequence>
<evidence type="ECO:0008006" key="2">
    <source>
        <dbReference type="Google" id="ProtNLM"/>
    </source>
</evidence>
<dbReference type="InterPro" id="IPR010982">
    <property type="entry name" value="Lambda_DNA-bd_dom_sf"/>
</dbReference>
<dbReference type="EMBL" id="MN740936">
    <property type="protein sequence ID" value="QHU18553.1"/>
    <property type="molecule type" value="Genomic_DNA"/>
</dbReference>
<organism evidence="1">
    <name type="scientific">viral metagenome</name>
    <dbReference type="NCBI Taxonomy" id="1070528"/>
    <lineage>
        <taxon>unclassified sequences</taxon>
        <taxon>metagenomes</taxon>
        <taxon>organismal metagenomes</taxon>
    </lineage>
</organism>
<reference evidence="1" key="1">
    <citation type="journal article" date="2020" name="Nature">
        <title>Giant virus diversity and host interactions through global metagenomics.</title>
        <authorList>
            <person name="Schulz F."/>
            <person name="Roux S."/>
            <person name="Paez-Espino D."/>
            <person name="Jungbluth S."/>
            <person name="Walsh D.A."/>
            <person name="Denef V.J."/>
            <person name="McMahon K.D."/>
            <person name="Konstantinidis K.T."/>
            <person name="Eloe-Fadrosh E.A."/>
            <person name="Kyrpides N.C."/>
            <person name="Woyke T."/>
        </authorList>
    </citation>
    <scope>NUCLEOTIDE SEQUENCE</scope>
    <source>
        <strain evidence="1">GVMAG-S-3300013006-158</strain>
    </source>
</reference>
<dbReference type="AlphaFoldDB" id="A0A6C0KMN9"/>
<name>A0A6C0KMN9_9ZZZZ</name>
<dbReference type="SUPFAM" id="SSF47413">
    <property type="entry name" value="lambda repressor-like DNA-binding domains"/>
    <property type="match status" value="1"/>
</dbReference>
<evidence type="ECO:0000313" key="1">
    <source>
        <dbReference type="EMBL" id="QHU18553.1"/>
    </source>
</evidence>
<dbReference type="Gene3D" id="1.10.260.40">
    <property type="entry name" value="lambda repressor-like DNA-binding domains"/>
    <property type="match status" value="1"/>
</dbReference>
<proteinExistence type="predicted"/>
<accession>A0A6C0KMN9</accession>
<protein>
    <recommendedName>
        <fullName evidence="2">HTH cro/C1-type domain-containing protein</fullName>
    </recommendedName>
</protein>